<name>A0A7M1R2B8_9ACTO</name>
<reference evidence="1 2" key="1">
    <citation type="submission" date="2020-10" db="EMBL/GenBank/DDBJ databases">
        <title>Trueperella pecoris sp. nov. isolated from bovine and porcine specimens.</title>
        <authorList>
            <person name="Schoenecker L."/>
            <person name="Schnydrig P."/>
            <person name="Brodard I."/>
            <person name="Thomann A."/>
            <person name="Hemphill A."/>
            <person name="Rodriguez-Campos S."/>
            <person name="Perreten V."/>
            <person name="Jores J."/>
            <person name="Kittl S."/>
        </authorList>
    </citation>
    <scope>NUCLEOTIDE SEQUENCE [LARGE SCALE GENOMIC DNA]</scope>
    <source>
        <strain evidence="1 2">19OD0592</strain>
    </source>
</reference>
<dbReference type="AlphaFoldDB" id="A0A7M1R2B8"/>
<protein>
    <submittedName>
        <fullName evidence="1">Uncharacterized protein</fullName>
    </submittedName>
</protein>
<proteinExistence type="predicted"/>
<dbReference type="EMBL" id="CP063212">
    <property type="protein sequence ID" value="QOR47607.1"/>
    <property type="molecule type" value="Genomic_DNA"/>
</dbReference>
<organism evidence="1 2">
    <name type="scientific">Trueperella pecoris</name>
    <dbReference type="NCBI Taxonomy" id="2733571"/>
    <lineage>
        <taxon>Bacteria</taxon>
        <taxon>Bacillati</taxon>
        <taxon>Actinomycetota</taxon>
        <taxon>Actinomycetes</taxon>
        <taxon>Actinomycetales</taxon>
        <taxon>Actinomycetaceae</taxon>
        <taxon>Trueperella</taxon>
    </lineage>
</organism>
<gene>
    <name evidence="1" type="ORF">INS90_10235</name>
</gene>
<dbReference type="RefSeq" id="WP_197552939.1">
    <property type="nucleotide sequence ID" value="NZ_CP063212.1"/>
</dbReference>
<accession>A0A7M1R2B8</accession>
<evidence type="ECO:0000313" key="1">
    <source>
        <dbReference type="EMBL" id="QOR47607.1"/>
    </source>
</evidence>
<sequence length="77" mass="8955">MNQFNEFEQVRLLTLRMGYALDRLAGKARIIDYITPAEQAEACAKMRQLAEEIHEDATTLRQVTLRWCDRLAGEENQ</sequence>
<evidence type="ECO:0000313" key="2">
    <source>
        <dbReference type="Proteomes" id="UP000594961"/>
    </source>
</evidence>
<dbReference type="Proteomes" id="UP000594961">
    <property type="component" value="Chromosome"/>
</dbReference>